<dbReference type="PANTHER" id="PTHR30015">
    <property type="entry name" value="MRR RESTRICTION SYSTEM PROTEIN"/>
    <property type="match status" value="1"/>
</dbReference>
<dbReference type="STRING" id="1007676.ABM34_04905"/>
<dbReference type="InterPro" id="IPR011856">
    <property type="entry name" value="tRNA_endonuc-like_dom_sf"/>
</dbReference>
<keyword evidence="4" id="KW-0255">Endonuclease</keyword>
<dbReference type="Pfam" id="PF04471">
    <property type="entry name" value="Mrr_cat"/>
    <property type="match status" value="1"/>
</dbReference>
<dbReference type="SUPFAM" id="SSF52980">
    <property type="entry name" value="Restriction endonuclease-like"/>
    <property type="match status" value="1"/>
</dbReference>
<feature type="domain" description="Restriction system protein Mrr-like N-terminal" evidence="3">
    <location>
        <begin position="16"/>
        <end position="102"/>
    </location>
</feature>
<name>A0A0H4QJT9_9LACO</name>
<dbReference type="Proteomes" id="UP000036106">
    <property type="component" value="Chromosome"/>
</dbReference>
<dbReference type="InterPro" id="IPR025745">
    <property type="entry name" value="Mrr-like_N_dom"/>
</dbReference>
<reference evidence="5" key="1">
    <citation type="submission" date="2015-07" db="EMBL/GenBank/DDBJ databases">
        <title>Lactobacillus ginsenosidimutans/EMML 3141/ whole genome sequencing.</title>
        <authorList>
            <person name="Kim M.K."/>
            <person name="Im W.-T."/>
            <person name="Srinivasan S."/>
            <person name="Lee J.-J."/>
        </authorList>
    </citation>
    <scope>NUCLEOTIDE SEQUENCE [LARGE SCALE GENOMIC DNA]</scope>
    <source>
        <strain evidence="5">EMML 3041</strain>
    </source>
</reference>
<organism evidence="4 5">
    <name type="scientific">Companilactobacillus ginsenosidimutans</name>
    <dbReference type="NCBI Taxonomy" id="1007676"/>
    <lineage>
        <taxon>Bacteria</taxon>
        <taxon>Bacillati</taxon>
        <taxon>Bacillota</taxon>
        <taxon>Bacilli</taxon>
        <taxon>Lactobacillales</taxon>
        <taxon>Lactobacillaceae</taxon>
        <taxon>Companilactobacillus</taxon>
    </lineage>
</organism>
<dbReference type="KEGG" id="lgn:ABM34_04905"/>
<dbReference type="RefSeq" id="WP_064505400.1">
    <property type="nucleotide sequence ID" value="NZ_CP012034.1"/>
</dbReference>
<dbReference type="GO" id="GO:0003677">
    <property type="term" value="F:DNA binding"/>
    <property type="evidence" value="ECO:0007669"/>
    <property type="project" value="InterPro"/>
</dbReference>
<gene>
    <name evidence="4" type="ORF">ABM34_04905</name>
</gene>
<dbReference type="Gene3D" id="3.40.1350.10">
    <property type="match status" value="1"/>
</dbReference>
<dbReference type="InterPro" id="IPR052906">
    <property type="entry name" value="Type_IV_Methyl-Rstrct_Enzyme"/>
</dbReference>
<dbReference type="OrthoDB" id="9803736at2"/>
<evidence type="ECO:0000259" key="3">
    <source>
        <dbReference type="Pfam" id="PF14338"/>
    </source>
</evidence>
<evidence type="ECO:0000259" key="2">
    <source>
        <dbReference type="Pfam" id="PF04471"/>
    </source>
</evidence>
<dbReference type="AlphaFoldDB" id="A0A0H4QJT9"/>
<evidence type="ECO:0000313" key="4">
    <source>
        <dbReference type="EMBL" id="AKP66933.1"/>
    </source>
</evidence>
<dbReference type="Pfam" id="PF14338">
    <property type="entry name" value="Mrr_N"/>
    <property type="match status" value="1"/>
</dbReference>
<dbReference type="InterPro" id="IPR007560">
    <property type="entry name" value="Restrct_endonuc_IV_Mrr"/>
</dbReference>
<dbReference type="GO" id="GO:0015666">
    <property type="term" value="F:restriction endodeoxyribonuclease activity"/>
    <property type="evidence" value="ECO:0007669"/>
    <property type="project" value="TreeGrafter"/>
</dbReference>
<sequence length="313" mass="35365">MNYKDLQIGKHGLPRWDAMIPSVLHYLSNGETVQGRKIAMDIADSLGLPPALRKANYENRQKANMIEDRINWAVSELYTSGSLNRPKRAMYTISKVGLELLKLDDSEITEDKIHSLPEYVKHVQELKQRDKLTKTVEIQKSEDDSGIDELIRKTTKYNNEVASKLLKMIQESEPTFFERLVIQLLSKMGYKGKNGSSIITPSTNDGGIDGMINQDPLGTNTVYIQAKRYSDGNVVQRPSIEGFYGALSRVHADRGVFITTSHFSKSAEETAKGFSIVLINGIQLTNLMLQYQVGVQIKQELNLFEIDEDFFDL</sequence>
<accession>A0A0H4QJT9</accession>
<proteinExistence type="predicted"/>
<keyword evidence="5" id="KW-1185">Reference proteome</keyword>
<dbReference type="InterPro" id="IPR011335">
    <property type="entry name" value="Restrct_endonuc-II-like"/>
</dbReference>
<protein>
    <submittedName>
        <fullName evidence="4">Restriction endonuclease</fullName>
    </submittedName>
</protein>
<evidence type="ECO:0000313" key="5">
    <source>
        <dbReference type="Proteomes" id="UP000036106"/>
    </source>
</evidence>
<dbReference type="PANTHER" id="PTHR30015:SF7">
    <property type="entry name" value="TYPE IV METHYL-DIRECTED RESTRICTION ENZYME ECOKMRR"/>
    <property type="match status" value="1"/>
</dbReference>
<feature type="domain" description="Restriction endonuclease type IV Mrr" evidence="2">
    <location>
        <begin position="170"/>
        <end position="288"/>
    </location>
</feature>
<evidence type="ECO:0000256" key="1">
    <source>
        <dbReference type="ARBA" id="ARBA00022801"/>
    </source>
</evidence>
<keyword evidence="4" id="KW-0540">Nuclease</keyword>
<dbReference type="PATRIC" id="fig|1007676.4.peg.973"/>
<dbReference type="GO" id="GO:0009307">
    <property type="term" value="P:DNA restriction-modification system"/>
    <property type="evidence" value="ECO:0007669"/>
    <property type="project" value="InterPro"/>
</dbReference>
<keyword evidence="1" id="KW-0378">Hydrolase</keyword>
<dbReference type="REBASE" id="145689">
    <property type="entry name" value="Lgi3041MrrP"/>
</dbReference>
<dbReference type="EMBL" id="CP012034">
    <property type="protein sequence ID" value="AKP66933.1"/>
    <property type="molecule type" value="Genomic_DNA"/>
</dbReference>